<comment type="caution">
    <text evidence="7">The sequence shown here is derived from an EMBL/GenBank/DDBJ whole genome shotgun (WGS) entry which is preliminary data.</text>
</comment>
<dbReference type="Pfam" id="PF02362">
    <property type="entry name" value="B3"/>
    <property type="match status" value="2"/>
</dbReference>
<dbReference type="Gene3D" id="2.40.330.10">
    <property type="entry name" value="DNA-binding pseudobarrel domain"/>
    <property type="match status" value="2"/>
</dbReference>
<comment type="subcellular location">
    <subcellularLocation>
        <location evidence="1">Nucleus</location>
    </subcellularLocation>
</comment>
<evidence type="ECO:0000256" key="1">
    <source>
        <dbReference type="ARBA" id="ARBA00004123"/>
    </source>
</evidence>
<name>A0AAV0DAD6_9ASTE</name>
<dbReference type="PROSITE" id="PS50863">
    <property type="entry name" value="B3"/>
    <property type="match status" value="1"/>
</dbReference>
<dbReference type="CDD" id="cd10017">
    <property type="entry name" value="B3_DNA"/>
    <property type="match status" value="2"/>
</dbReference>
<sequence>MGDPPGRRPYSACRAKYLIQKYWGHKPLVMLPPVICEKLRGIESKGTIMLESQKGRWVVQIAKCEEGNLWLTEGWNKFVRQHELEVGDFVVFKRMGRSMQFKVTLFDRSCCEKDHCPSGGGGGTLETNNDSVSKVEVNEEDAHVQRHTNHMKSSMKGKMNDVGIDGAHSMVLMDVGRKRGRPKAGSIVLQSQKQHMSPMRSYNVRKQGPYLNIPREFCVANGYCQNTRVTLKGPIGDCKVTLLVNKCAFFSQGWREFVEINRVEEGDICIIRPRDTTSSKGGRVFDIEVLRVGTS</sequence>
<keyword evidence="3" id="KW-0238">DNA-binding</keyword>
<dbReference type="SUPFAM" id="SSF101936">
    <property type="entry name" value="DNA-binding pseudobarrel domain"/>
    <property type="match status" value="2"/>
</dbReference>
<evidence type="ECO:0000313" key="7">
    <source>
        <dbReference type="EMBL" id="CAH9094072.1"/>
    </source>
</evidence>
<evidence type="ECO:0000313" key="8">
    <source>
        <dbReference type="Proteomes" id="UP001152523"/>
    </source>
</evidence>
<dbReference type="GO" id="GO:0003677">
    <property type="term" value="F:DNA binding"/>
    <property type="evidence" value="ECO:0007669"/>
    <property type="project" value="UniProtKB-KW"/>
</dbReference>
<evidence type="ECO:0000256" key="5">
    <source>
        <dbReference type="ARBA" id="ARBA00023242"/>
    </source>
</evidence>
<evidence type="ECO:0000259" key="6">
    <source>
        <dbReference type="PROSITE" id="PS50863"/>
    </source>
</evidence>
<dbReference type="AlphaFoldDB" id="A0AAV0DAD6"/>
<gene>
    <name evidence="7" type="ORF">CEPIT_LOCUS12764</name>
</gene>
<dbReference type="SMART" id="SM01019">
    <property type="entry name" value="B3"/>
    <property type="match status" value="2"/>
</dbReference>
<keyword evidence="8" id="KW-1185">Reference proteome</keyword>
<dbReference type="InterPro" id="IPR015300">
    <property type="entry name" value="DNA-bd_pseudobarrel_sf"/>
</dbReference>
<feature type="domain" description="TF-B3" evidence="6">
    <location>
        <begin position="14"/>
        <end position="109"/>
    </location>
</feature>
<proteinExistence type="predicted"/>
<evidence type="ECO:0000256" key="2">
    <source>
        <dbReference type="ARBA" id="ARBA00023015"/>
    </source>
</evidence>
<dbReference type="PANTHER" id="PTHR31920">
    <property type="entry name" value="B3 DOMAIN-CONTAINING"/>
    <property type="match status" value="1"/>
</dbReference>
<dbReference type="InterPro" id="IPR050655">
    <property type="entry name" value="Plant_B3_domain"/>
</dbReference>
<keyword evidence="4" id="KW-0804">Transcription</keyword>
<evidence type="ECO:0000256" key="4">
    <source>
        <dbReference type="ARBA" id="ARBA00023163"/>
    </source>
</evidence>
<dbReference type="EMBL" id="CAMAPF010000079">
    <property type="protein sequence ID" value="CAH9094072.1"/>
    <property type="molecule type" value="Genomic_DNA"/>
</dbReference>
<keyword evidence="5" id="KW-0539">Nucleus</keyword>
<evidence type="ECO:0000256" key="3">
    <source>
        <dbReference type="ARBA" id="ARBA00023125"/>
    </source>
</evidence>
<dbReference type="GO" id="GO:0005634">
    <property type="term" value="C:nucleus"/>
    <property type="evidence" value="ECO:0007669"/>
    <property type="project" value="UniProtKB-SubCell"/>
</dbReference>
<protein>
    <recommendedName>
        <fullName evidence="6">TF-B3 domain-containing protein</fullName>
    </recommendedName>
</protein>
<dbReference type="InterPro" id="IPR003340">
    <property type="entry name" value="B3_DNA-bd"/>
</dbReference>
<reference evidence="7" key="1">
    <citation type="submission" date="2022-07" db="EMBL/GenBank/DDBJ databases">
        <authorList>
            <person name="Macas J."/>
            <person name="Novak P."/>
            <person name="Neumann P."/>
        </authorList>
    </citation>
    <scope>NUCLEOTIDE SEQUENCE</scope>
</reference>
<keyword evidence="2" id="KW-0805">Transcription regulation</keyword>
<accession>A0AAV0DAD6</accession>
<dbReference type="PANTHER" id="PTHR31920:SF149">
    <property type="entry name" value="B3 DOMAIN-CONTAINING PROTEIN OS01G0723500-LIKE ISOFORM X1"/>
    <property type="match status" value="1"/>
</dbReference>
<organism evidence="7 8">
    <name type="scientific">Cuscuta epithymum</name>
    <dbReference type="NCBI Taxonomy" id="186058"/>
    <lineage>
        <taxon>Eukaryota</taxon>
        <taxon>Viridiplantae</taxon>
        <taxon>Streptophyta</taxon>
        <taxon>Embryophyta</taxon>
        <taxon>Tracheophyta</taxon>
        <taxon>Spermatophyta</taxon>
        <taxon>Magnoliopsida</taxon>
        <taxon>eudicotyledons</taxon>
        <taxon>Gunneridae</taxon>
        <taxon>Pentapetalae</taxon>
        <taxon>asterids</taxon>
        <taxon>lamiids</taxon>
        <taxon>Solanales</taxon>
        <taxon>Convolvulaceae</taxon>
        <taxon>Cuscuteae</taxon>
        <taxon>Cuscuta</taxon>
        <taxon>Cuscuta subgen. Cuscuta</taxon>
    </lineage>
</organism>
<dbReference type="Proteomes" id="UP001152523">
    <property type="component" value="Unassembled WGS sequence"/>
</dbReference>